<keyword evidence="2" id="KW-1133">Transmembrane helix</keyword>
<keyword evidence="2" id="KW-0472">Membrane</keyword>
<sequence>MISQASPAGLAKIGWRYYILFICITAASAVLFFACYKETRGLTLEEIDELFGDDAVEELKAEGAAVEGSIKNEAMKV</sequence>
<reference evidence="3 4" key="1">
    <citation type="submission" date="2016-07" db="EMBL/GenBank/DDBJ databases">
        <title>Pervasive Adenine N6-methylation of Active Genes in Fungi.</title>
        <authorList>
            <consortium name="DOE Joint Genome Institute"/>
            <person name="Mondo S.J."/>
            <person name="Dannebaum R.O."/>
            <person name="Kuo R.C."/>
            <person name="Labutti K."/>
            <person name="Haridas S."/>
            <person name="Kuo A."/>
            <person name="Salamov A."/>
            <person name="Ahrendt S.R."/>
            <person name="Lipzen A."/>
            <person name="Sullivan W."/>
            <person name="Andreopoulos W.B."/>
            <person name="Clum A."/>
            <person name="Lindquist E."/>
            <person name="Daum C."/>
            <person name="Ramamoorthy G.K."/>
            <person name="Gryganskyi A."/>
            <person name="Culley D."/>
            <person name="Magnuson J.K."/>
            <person name="James T.Y."/>
            <person name="O'Malley M.A."/>
            <person name="Stajich J.E."/>
            <person name="Spatafora J.W."/>
            <person name="Visel A."/>
            <person name="Grigoriev I.V."/>
        </authorList>
    </citation>
    <scope>NUCLEOTIDE SEQUENCE [LARGE SCALE GENOMIC DNA]</scope>
    <source>
        <strain evidence="3 4">62-1032</strain>
    </source>
</reference>
<organism evidence="3 4">
    <name type="scientific">Leucosporidium creatinivorum</name>
    <dbReference type="NCBI Taxonomy" id="106004"/>
    <lineage>
        <taxon>Eukaryota</taxon>
        <taxon>Fungi</taxon>
        <taxon>Dikarya</taxon>
        <taxon>Basidiomycota</taxon>
        <taxon>Pucciniomycotina</taxon>
        <taxon>Microbotryomycetes</taxon>
        <taxon>Leucosporidiales</taxon>
        <taxon>Leucosporidium</taxon>
    </lineage>
</organism>
<protein>
    <recommendedName>
        <fullName evidence="5">Major facilitator superfamily (MFS) profile domain-containing protein</fullName>
    </recommendedName>
</protein>
<evidence type="ECO:0000256" key="1">
    <source>
        <dbReference type="ARBA" id="ARBA00004141"/>
    </source>
</evidence>
<dbReference type="Proteomes" id="UP000193467">
    <property type="component" value="Unassembled WGS sequence"/>
</dbReference>
<dbReference type="InParanoid" id="A0A1Y2F7V5"/>
<dbReference type="Gene3D" id="1.20.1250.20">
    <property type="entry name" value="MFS general substrate transporter like domains"/>
    <property type="match status" value="1"/>
</dbReference>
<dbReference type="InterPro" id="IPR036259">
    <property type="entry name" value="MFS_trans_sf"/>
</dbReference>
<dbReference type="InterPro" id="IPR050360">
    <property type="entry name" value="MFS_Sugar_Transporters"/>
</dbReference>
<proteinExistence type="predicted"/>
<keyword evidence="2" id="KW-0812">Transmembrane</keyword>
<gene>
    <name evidence="3" type="ORF">BCR35DRAFT_331975</name>
</gene>
<dbReference type="OrthoDB" id="6133115at2759"/>
<comment type="subcellular location">
    <subcellularLocation>
        <location evidence="1">Membrane</location>
        <topology evidence="1">Multi-pass membrane protein</topology>
    </subcellularLocation>
</comment>
<name>A0A1Y2F7V5_9BASI</name>
<dbReference type="GO" id="GO:0016020">
    <property type="term" value="C:membrane"/>
    <property type="evidence" value="ECO:0007669"/>
    <property type="project" value="UniProtKB-SubCell"/>
</dbReference>
<evidence type="ECO:0000313" key="3">
    <source>
        <dbReference type="EMBL" id="ORY79727.1"/>
    </source>
</evidence>
<evidence type="ECO:0000256" key="2">
    <source>
        <dbReference type="SAM" id="Phobius"/>
    </source>
</evidence>
<feature type="transmembrane region" description="Helical" evidence="2">
    <location>
        <begin position="15"/>
        <end position="36"/>
    </location>
</feature>
<dbReference type="PANTHER" id="PTHR48022">
    <property type="entry name" value="PLASTIDIC GLUCOSE TRANSPORTER 4"/>
    <property type="match status" value="1"/>
</dbReference>
<dbReference type="PANTHER" id="PTHR48022:SF2">
    <property type="entry name" value="PLASTIDIC GLUCOSE TRANSPORTER 4"/>
    <property type="match status" value="1"/>
</dbReference>
<accession>A0A1Y2F7V5</accession>
<dbReference type="AlphaFoldDB" id="A0A1Y2F7V5"/>
<evidence type="ECO:0008006" key="5">
    <source>
        <dbReference type="Google" id="ProtNLM"/>
    </source>
</evidence>
<evidence type="ECO:0000313" key="4">
    <source>
        <dbReference type="Proteomes" id="UP000193467"/>
    </source>
</evidence>
<dbReference type="EMBL" id="MCGR01000026">
    <property type="protein sequence ID" value="ORY79727.1"/>
    <property type="molecule type" value="Genomic_DNA"/>
</dbReference>
<comment type="caution">
    <text evidence="3">The sequence shown here is derived from an EMBL/GenBank/DDBJ whole genome shotgun (WGS) entry which is preliminary data.</text>
</comment>
<dbReference type="GO" id="GO:0005351">
    <property type="term" value="F:carbohydrate:proton symporter activity"/>
    <property type="evidence" value="ECO:0007669"/>
    <property type="project" value="TreeGrafter"/>
</dbReference>
<keyword evidence="4" id="KW-1185">Reference proteome</keyword>